<dbReference type="PANTHER" id="PTHR43280">
    <property type="entry name" value="ARAC-FAMILY TRANSCRIPTIONAL REGULATOR"/>
    <property type="match status" value="1"/>
</dbReference>
<dbReference type="InterPro" id="IPR009057">
    <property type="entry name" value="Homeodomain-like_sf"/>
</dbReference>
<dbReference type="SUPFAM" id="SSF46689">
    <property type="entry name" value="Homeodomain-like"/>
    <property type="match status" value="2"/>
</dbReference>
<dbReference type="InterPro" id="IPR018060">
    <property type="entry name" value="HTH_AraC"/>
</dbReference>
<sequence>MGQGGASVSITGYRYWDFKRQFALEQDRNEDWVMFALESGSISYAVGSDSGEAGGGEAIICPPGVWLKRKVLKPVSFHYVSFRLNGLSDQASTPAQEGDDMLRALTSRCHIRFMDRERFFSNLRLMREADKLGKNEAARWRHYGFADLGMQVFYQSFIKNNKPISTDTQIEEAITELKKLAGAPLEIRQVAARYGMSPVQFIRRFRNATGQTPLEYVTDLRIGKACLLLEETEDTLDTIAEKCGYESGFYLSRVFLKQKGVRPSEYRRSYKV</sequence>
<keyword evidence="6" id="KW-1185">Reference proteome</keyword>
<keyword evidence="2" id="KW-0238">DNA-binding</keyword>
<dbReference type="Pfam" id="PF12833">
    <property type="entry name" value="HTH_18"/>
    <property type="match status" value="1"/>
</dbReference>
<evidence type="ECO:0000256" key="2">
    <source>
        <dbReference type="ARBA" id="ARBA00023125"/>
    </source>
</evidence>
<evidence type="ECO:0000256" key="1">
    <source>
        <dbReference type="ARBA" id="ARBA00023015"/>
    </source>
</evidence>
<dbReference type="AlphaFoldDB" id="A0A5D0CNL9"/>
<keyword evidence="1" id="KW-0805">Transcription regulation</keyword>
<proteinExistence type="predicted"/>
<dbReference type="GO" id="GO:0003700">
    <property type="term" value="F:DNA-binding transcription factor activity"/>
    <property type="evidence" value="ECO:0007669"/>
    <property type="project" value="InterPro"/>
</dbReference>
<reference evidence="5 6" key="1">
    <citation type="submission" date="2019-08" db="EMBL/GenBank/DDBJ databases">
        <title>Genome sequencing of Paenibacillus faecis DSM 23593(T).</title>
        <authorList>
            <person name="Kook J.-K."/>
            <person name="Park S.-N."/>
            <person name="Lim Y.K."/>
        </authorList>
    </citation>
    <scope>NUCLEOTIDE SEQUENCE [LARGE SCALE GENOMIC DNA]</scope>
    <source>
        <strain evidence="5 6">DSM 23593</strain>
    </source>
</reference>
<dbReference type="SMART" id="SM00342">
    <property type="entry name" value="HTH_ARAC"/>
    <property type="match status" value="1"/>
</dbReference>
<feature type="domain" description="HTH araC/xylS-type" evidence="4">
    <location>
        <begin position="171"/>
        <end position="269"/>
    </location>
</feature>
<dbReference type="Gene3D" id="1.10.10.60">
    <property type="entry name" value="Homeodomain-like"/>
    <property type="match status" value="2"/>
</dbReference>
<accession>A0A5D0CNL9</accession>
<dbReference type="Proteomes" id="UP000325218">
    <property type="component" value="Unassembled WGS sequence"/>
</dbReference>
<dbReference type="PROSITE" id="PS01124">
    <property type="entry name" value="HTH_ARAC_FAMILY_2"/>
    <property type="match status" value="1"/>
</dbReference>
<organism evidence="5 6">
    <name type="scientific">Paenibacillus faecis</name>
    <dbReference type="NCBI Taxonomy" id="862114"/>
    <lineage>
        <taxon>Bacteria</taxon>
        <taxon>Bacillati</taxon>
        <taxon>Bacillota</taxon>
        <taxon>Bacilli</taxon>
        <taxon>Bacillales</taxon>
        <taxon>Paenibacillaceae</taxon>
        <taxon>Paenibacillus</taxon>
    </lineage>
</organism>
<dbReference type="GO" id="GO:0043565">
    <property type="term" value="F:sequence-specific DNA binding"/>
    <property type="evidence" value="ECO:0007669"/>
    <property type="project" value="InterPro"/>
</dbReference>
<dbReference type="PANTHER" id="PTHR43280:SF30">
    <property type="entry name" value="MMSAB OPERON REGULATORY PROTEIN"/>
    <property type="match status" value="1"/>
</dbReference>
<dbReference type="EMBL" id="VSDO01000006">
    <property type="protein sequence ID" value="TYA10247.1"/>
    <property type="molecule type" value="Genomic_DNA"/>
</dbReference>
<name>A0A5D0CNL9_9BACL</name>
<evidence type="ECO:0000313" key="5">
    <source>
        <dbReference type="EMBL" id="TYA10247.1"/>
    </source>
</evidence>
<evidence type="ECO:0000313" key="6">
    <source>
        <dbReference type="Proteomes" id="UP000325218"/>
    </source>
</evidence>
<dbReference type="RefSeq" id="WP_148457815.1">
    <property type="nucleotide sequence ID" value="NZ_VSDO01000006.1"/>
</dbReference>
<evidence type="ECO:0000256" key="3">
    <source>
        <dbReference type="ARBA" id="ARBA00023163"/>
    </source>
</evidence>
<gene>
    <name evidence="5" type="ORF">FRY98_27075</name>
</gene>
<evidence type="ECO:0000259" key="4">
    <source>
        <dbReference type="PROSITE" id="PS01124"/>
    </source>
</evidence>
<keyword evidence="3" id="KW-0804">Transcription</keyword>
<protein>
    <submittedName>
        <fullName evidence="5">Helix-turn-helix transcriptional regulator</fullName>
    </submittedName>
</protein>
<comment type="caution">
    <text evidence="5">The sequence shown here is derived from an EMBL/GenBank/DDBJ whole genome shotgun (WGS) entry which is preliminary data.</text>
</comment>
<dbReference type="OrthoDB" id="2636626at2"/>